<dbReference type="STRING" id="797209.GCA_000376445_03016"/>
<dbReference type="Pfam" id="PF13194">
    <property type="entry name" value="DUF4010"/>
    <property type="match status" value="1"/>
</dbReference>
<evidence type="ECO:0000259" key="3">
    <source>
        <dbReference type="Pfam" id="PF13194"/>
    </source>
</evidence>
<evidence type="ECO:0000313" key="6">
    <source>
        <dbReference type="Proteomes" id="UP000003751"/>
    </source>
</evidence>
<sequence length="410" mass="42491">MAVPLVVAVFIALGIGVLIGIEREWSDPGNLFAGSRTLPLIAGFGALVQAFFPSLLPIAVVFVAGLVVVAYVAKVMTTGDIGMTTAVATMLTFVYGAMATHSDTGLRLAVVFGTVTMALLAEKRPIHEFVARLNEAEMRASLKFLVVALVVFPLLPPERIAFLGGLRLQFVWLMVVFVSGISLTGYVFATLVGNEVGFEVTGVLGGLVSSTATAVSMAGNARRDPSLTGLCGVATVIASLTMFPRILLEVLVVNPSLFVPVLPPVVGMVVVGVVVSRVVYSGVSEDVPLEADVENRFRLWPALFFGLFFAVVLVATTTVSAEFGATGVYSVAIVSGLVDVNAITISLSNLARGGTISTATATSGIVLAASVNTAVKIGIVWLFGTQRLGRSVVVSLGAVTAVGIGFVALS</sequence>
<dbReference type="EMBL" id="FRAN01000001">
    <property type="protein sequence ID" value="SHK25062.1"/>
    <property type="molecule type" value="Genomic_DNA"/>
</dbReference>
<evidence type="ECO:0000313" key="7">
    <source>
        <dbReference type="Proteomes" id="UP000184203"/>
    </source>
</evidence>
<keyword evidence="7" id="KW-1185">Reference proteome</keyword>
<dbReference type="EMBL" id="AEMG01000019">
    <property type="protein sequence ID" value="EFW90888.1"/>
    <property type="molecule type" value="Genomic_DNA"/>
</dbReference>
<dbReference type="Proteomes" id="UP000003751">
    <property type="component" value="Unassembled WGS sequence"/>
</dbReference>
<dbReference type="PANTHER" id="PTHR39084">
    <property type="entry name" value="MEMBRANE PROTEIN-RELATED"/>
    <property type="match status" value="1"/>
</dbReference>
<proteinExistence type="predicted"/>
<feature type="transmembrane region" description="Helical" evidence="1">
    <location>
        <begin position="328"/>
        <end position="351"/>
    </location>
</feature>
<name>E7QX85_HALPU</name>
<dbReference type="PANTHER" id="PTHR39084:SF1">
    <property type="entry name" value="DUF4010 DOMAIN-CONTAINING PROTEIN"/>
    <property type="match status" value="1"/>
</dbReference>
<feature type="transmembrane region" description="Helical" evidence="1">
    <location>
        <begin position="170"/>
        <end position="189"/>
    </location>
</feature>
<dbReference type="eggNOG" id="arCOG04203">
    <property type="taxonomic scope" value="Archaea"/>
</dbReference>
<dbReference type="InterPro" id="IPR025105">
    <property type="entry name" value="DUF4010"/>
</dbReference>
<evidence type="ECO:0000259" key="2">
    <source>
        <dbReference type="Pfam" id="PF02308"/>
    </source>
</evidence>
<feature type="transmembrane region" description="Helical" evidence="1">
    <location>
        <begin position="299"/>
        <end position="321"/>
    </location>
</feature>
<feature type="transmembrane region" description="Helical" evidence="1">
    <location>
        <begin position="227"/>
        <end position="248"/>
    </location>
</feature>
<dbReference type="PATRIC" id="fig|797209.4.peg.3350"/>
<reference evidence="4 6" key="1">
    <citation type="journal article" date="2014" name="ISME J.">
        <title>Trehalose/2-sulfotrehalose biosynthesis and glycine-betaine uptake are widely spread mechanisms for osmoadaptation in the Halobacteriales.</title>
        <authorList>
            <person name="Youssef N.H."/>
            <person name="Savage-Ashlock K.N."/>
            <person name="McCully A.L."/>
            <person name="Luedtke B."/>
            <person name="Shaw E.I."/>
            <person name="Hoff W.D."/>
            <person name="Elshahed M.S."/>
        </authorList>
    </citation>
    <scope>NUCLEOTIDE SEQUENCE [LARGE SCALE GENOMIC DNA]</scope>
    <source>
        <strain evidence="4 6">DX253</strain>
    </source>
</reference>
<feature type="domain" description="MgtC/SapB/SrpB/YhiD N-terminal" evidence="2">
    <location>
        <begin position="10"/>
        <end position="128"/>
    </location>
</feature>
<organism evidence="4 6">
    <name type="scientific">Haladaptatus paucihalophilus DX253</name>
    <dbReference type="NCBI Taxonomy" id="797209"/>
    <lineage>
        <taxon>Archaea</taxon>
        <taxon>Methanobacteriati</taxon>
        <taxon>Methanobacteriota</taxon>
        <taxon>Stenosarchaea group</taxon>
        <taxon>Halobacteria</taxon>
        <taxon>Halobacteriales</taxon>
        <taxon>Haladaptataceae</taxon>
        <taxon>Haladaptatus</taxon>
    </lineage>
</organism>
<reference evidence="7" key="2">
    <citation type="submission" date="2016-11" db="EMBL/GenBank/DDBJ databases">
        <authorList>
            <person name="Varghese N."/>
            <person name="Submissions S."/>
        </authorList>
    </citation>
    <scope>NUCLEOTIDE SEQUENCE [LARGE SCALE GENOMIC DNA]</scope>
    <source>
        <strain evidence="7">DX253</strain>
    </source>
</reference>
<dbReference type="InterPro" id="IPR049177">
    <property type="entry name" value="MgtC_SapB_SrpB_YhiD_N"/>
</dbReference>
<accession>E7QX85</accession>
<keyword evidence="1" id="KW-1133">Transmembrane helix</keyword>
<evidence type="ECO:0000313" key="5">
    <source>
        <dbReference type="EMBL" id="SHK25062.1"/>
    </source>
</evidence>
<feature type="domain" description="DUF4010" evidence="3">
    <location>
        <begin position="176"/>
        <end position="384"/>
    </location>
</feature>
<feature type="transmembrane region" description="Helical" evidence="1">
    <location>
        <begin position="142"/>
        <end position="164"/>
    </location>
</feature>
<feature type="transmembrane region" description="Helical" evidence="1">
    <location>
        <begin position="80"/>
        <end position="98"/>
    </location>
</feature>
<feature type="transmembrane region" description="Helical" evidence="1">
    <location>
        <begin position="391"/>
        <end position="409"/>
    </location>
</feature>
<evidence type="ECO:0000313" key="4">
    <source>
        <dbReference type="EMBL" id="EFW90888.1"/>
    </source>
</evidence>
<feature type="transmembrane region" description="Helical" evidence="1">
    <location>
        <begin position="257"/>
        <end position="279"/>
    </location>
</feature>
<dbReference type="AlphaFoldDB" id="E7QX85"/>
<keyword evidence="1" id="KW-0812">Transmembrane</keyword>
<dbReference type="Pfam" id="PF02308">
    <property type="entry name" value="MgtC"/>
    <property type="match status" value="1"/>
</dbReference>
<keyword evidence="1" id="KW-0472">Membrane</keyword>
<gene>
    <name evidence="5" type="ORF">SAMN05444342_1104</name>
    <name evidence="4" type="ORF">ZOD2009_17118</name>
</gene>
<feature type="transmembrane region" description="Helical" evidence="1">
    <location>
        <begin position="363"/>
        <end position="384"/>
    </location>
</feature>
<reference evidence="5" key="3">
    <citation type="submission" date="2016-11" db="EMBL/GenBank/DDBJ databases">
        <authorList>
            <person name="Jaros S."/>
            <person name="Januszkiewicz K."/>
            <person name="Wedrychowicz H."/>
        </authorList>
    </citation>
    <scope>NUCLEOTIDE SEQUENCE [LARGE SCALE GENOMIC DNA]</scope>
    <source>
        <strain evidence="5">DX253</strain>
    </source>
</reference>
<dbReference type="RefSeq" id="WP_007981863.1">
    <property type="nucleotide sequence ID" value="NZ_AEMG01000019.1"/>
</dbReference>
<protein>
    <submittedName>
        <fullName evidence="5">Uncharacterized membrane protein, DUF4010 family</fullName>
    </submittedName>
</protein>
<evidence type="ECO:0000256" key="1">
    <source>
        <dbReference type="SAM" id="Phobius"/>
    </source>
</evidence>
<dbReference type="OrthoDB" id="187863at2157"/>
<feature type="transmembrane region" description="Helical" evidence="1">
    <location>
        <begin position="44"/>
        <end position="73"/>
    </location>
</feature>
<feature type="transmembrane region" description="Helical" evidence="1">
    <location>
        <begin position="196"/>
        <end position="215"/>
    </location>
</feature>
<dbReference type="Proteomes" id="UP000184203">
    <property type="component" value="Unassembled WGS sequence"/>
</dbReference>